<proteinExistence type="predicted"/>
<evidence type="ECO:0000313" key="6">
    <source>
        <dbReference type="EMBL" id="HIH10451.1"/>
    </source>
</evidence>
<evidence type="ECO:0000256" key="4">
    <source>
        <dbReference type="ARBA" id="ARBA00023136"/>
    </source>
</evidence>
<evidence type="ECO:0000256" key="1">
    <source>
        <dbReference type="ARBA" id="ARBA00004370"/>
    </source>
</evidence>
<dbReference type="EMBL" id="DUGC01000116">
    <property type="protein sequence ID" value="HIH10451.1"/>
    <property type="molecule type" value="Genomic_DNA"/>
</dbReference>
<keyword evidence="3 5" id="KW-1133">Transmembrane helix</keyword>
<dbReference type="PANTHER" id="PTHR10806">
    <property type="entry name" value="SIGNAL PEPTIDASE COMPLEX CATALYTIC SUBUNIT SEC11"/>
    <property type="match status" value="1"/>
</dbReference>
<dbReference type="SUPFAM" id="SSF51306">
    <property type="entry name" value="LexA/Signal peptidase"/>
    <property type="match status" value="1"/>
</dbReference>
<dbReference type="InterPro" id="IPR036286">
    <property type="entry name" value="LexA/Signal_pep-like_sf"/>
</dbReference>
<sequence>MRKALQDKLRWLDPFTYVDEFVMPHVNPSGDKAIETIVYLFFAFLFAYVLYNFVLAFLLGSPTPLVIVYSGSMEPVLYRGDVVILTKASGLDVDEVQVDFAVGGRNLFEFADISYERTPSGSLLAKTLKIQGAQYPFDKSGPIVVYYSSLRRQDIIHRAVLKLKATDGDYLVTFGDNNPTIDQDCRPNTQCVNLHAVPAGSLKGKYLFHLPLIGYIKLLIFDDLPRLLFG</sequence>
<keyword evidence="4 5" id="KW-0472">Membrane</keyword>
<dbReference type="GO" id="GO:0004252">
    <property type="term" value="F:serine-type endopeptidase activity"/>
    <property type="evidence" value="ECO:0007669"/>
    <property type="project" value="InterPro"/>
</dbReference>
<name>A0A7J4IY37_9ARCH</name>
<dbReference type="PANTHER" id="PTHR10806:SF6">
    <property type="entry name" value="SIGNAL PEPTIDASE COMPLEX CATALYTIC SUBUNIT SEC11"/>
    <property type="match status" value="1"/>
</dbReference>
<dbReference type="AlphaFoldDB" id="A0A7J4IY37"/>
<dbReference type="Proteomes" id="UP000565078">
    <property type="component" value="Unassembled WGS sequence"/>
</dbReference>
<evidence type="ECO:0000256" key="5">
    <source>
        <dbReference type="SAM" id="Phobius"/>
    </source>
</evidence>
<feature type="transmembrane region" description="Helical" evidence="5">
    <location>
        <begin position="37"/>
        <end position="59"/>
    </location>
</feature>
<dbReference type="GO" id="GO:0006465">
    <property type="term" value="P:signal peptide processing"/>
    <property type="evidence" value="ECO:0007669"/>
    <property type="project" value="InterPro"/>
</dbReference>
<reference evidence="7" key="1">
    <citation type="journal article" date="2020" name="bioRxiv">
        <title>A rank-normalized archaeal taxonomy based on genome phylogeny resolves widespread incomplete and uneven classifications.</title>
        <authorList>
            <person name="Rinke C."/>
            <person name="Chuvochina M."/>
            <person name="Mussig A.J."/>
            <person name="Chaumeil P.-A."/>
            <person name="Waite D.W."/>
            <person name="Whitman W.B."/>
            <person name="Parks D.H."/>
            <person name="Hugenholtz P."/>
        </authorList>
    </citation>
    <scope>NUCLEOTIDE SEQUENCE [LARGE SCALE GENOMIC DNA]</scope>
</reference>
<evidence type="ECO:0000313" key="7">
    <source>
        <dbReference type="Proteomes" id="UP000565078"/>
    </source>
</evidence>
<comment type="subcellular location">
    <subcellularLocation>
        <location evidence="1">Membrane</location>
    </subcellularLocation>
</comment>
<accession>A0A7J4IY37</accession>
<comment type="caution">
    <text evidence="6">The sequence shown here is derived from an EMBL/GenBank/DDBJ whole genome shotgun (WGS) entry which is preliminary data.</text>
</comment>
<evidence type="ECO:0008006" key="8">
    <source>
        <dbReference type="Google" id="ProtNLM"/>
    </source>
</evidence>
<evidence type="ECO:0000256" key="2">
    <source>
        <dbReference type="ARBA" id="ARBA00022692"/>
    </source>
</evidence>
<dbReference type="InterPro" id="IPR001733">
    <property type="entry name" value="Peptidase_S26B"/>
</dbReference>
<dbReference type="InterPro" id="IPR019533">
    <property type="entry name" value="Peptidase_S26"/>
</dbReference>
<keyword evidence="2 5" id="KW-0812">Transmembrane</keyword>
<gene>
    <name evidence="6" type="ORF">HA254_07345</name>
</gene>
<evidence type="ECO:0000256" key="3">
    <source>
        <dbReference type="ARBA" id="ARBA00022989"/>
    </source>
</evidence>
<organism evidence="6 7">
    <name type="scientific">Candidatus Iainarchaeum sp</name>
    <dbReference type="NCBI Taxonomy" id="3101447"/>
    <lineage>
        <taxon>Archaea</taxon>
        <taxon>Candidatus Iainarchaeota</taxon>
        <taxon>Candidatus Iainarchaeia</taxon>
        <taxon>Candidatus Iainarchaeales</taxon>
        <taxon>Candidatus Iainarchaeaceae</taxon>
        <taxon>Candidatus Iainarchaeum</taxon>
    </lineage>
</organism>
<dbReference type="GO" id="GO:0016020">
    <property type="term" value="C:membrane"/>
    <property type="evidence" value="ECO:0007669"/>
    <property type="project" value="UniProtKB-SubCell"/>
</dbReference>
<dbReference type="CDD" id="cd06530">
    <property type="entry name" value="S26_SPase_I"/>
    <property type="match status" value="1"/>
</dbReference>
<protein>
    <recommendedName>
        <fullName evidence="8">Signal peptidase I</fullName>
    </recommendedName>
</protein>